<evidence type="ECO:0000256" key="1">
    <source>
        <dbReference type="SAM" id="MobiDB-lite"/>
    </source>
</evidence>
<gene>
    <name evidence="2" type="ORF">RS24_01230</name>
</gene>
<reference evidence="2 3" key="1">
    <citation type="journal article" date="2014" name="FEMS Microbiol. Ecol.">
        <title>Genomic differentiation among two strains of the PS1 clade isolated from geographically separated marine habitats.</title>
        <authorList>
            <person name="Jimenez-Infante F."/>
            <person name="Ngugi D.K."/>
            <person name="Alam I."/>
            <person name="Rashid M."/>
            <person name="Baalawi W."/>
            <person name="Kamau A.A."/>
            <person name="Bajic V.B."/>
            <person name="Stingl U."/>
        </authorList>
    </citation>
    <scope>NUCLEOTIDE SEQUENCE [LARGE SCALE GENOMIC DNA]</scope>
    <source>
        <strain evidence="2 3">RS24</strain>
    </source>
</reference>
<dbReference type="GO" id="GO:0004601">
    <property type="term" value="F:peroxidase activity"/>
    <property type="evidence" value="ECO:0007669"/>
    <property type="project" value="UniProtKB-KW"/>
</dbReference>
<evidence type="ECO:0000313" key="3">
    <source>
        <dbReference type="Proteomes" id="UP000016762"/>
    </source>
</evidence>
<feature type="compositionally biased region" description="Acidic residues" evidence="1">
    <location>
        <begin position="199"/>
        <end position="226"/>
    </location>
</feature>
<organism evidence="2 3">
    <name type="scientific">Candidatus Micropelagius thuwalensis</name>
    <dbReference type="NCBI Taxonomy" id="1397666"/>
    <lineage>
        <taxon>Bacteria</taxon>
        <taxon>Pseudomonadati</taxon>
        <taxon>Pseudomonadota</taxon>
        <taxon>Alphaproteobacteria</taxon>
        <taxon>PS1 clade</taxon>
        <taxon>Candidatus Micropelagius</taxon>
    </lineage>
</organism>
<dbReference type="OrthoDB" id="7361126at2"/>
<evidence type="ECO:0000313" key="2">
    <source>
        <dbReference type="EMBL" id="ERL46232.1"/>
    </source>
</evidence>
<keyword evidence="2" id="KW-0560">Oxidoreductase</keyword>
<accession>U2XM92</accession>
<proteinExistence type="predicted"/>
<dbReference type="EC" id="1.11.1.15" evidence="2"/>
<sequence>MENFDVELSDNKSKMTLLSPEIVEIRNKIVDKLEGKSLKDIRSNIKDFLDNEKKEETRLAALAARIVLLRRFISELTESQELLEKEEMDKLENEIFDNDDNFEDDNESDDFEGDINWKRLRIIEDCEVNGVRFPAGIQIDVKLIDAERLLEAGQAEMLEKPVNPVEAETEEAETEDEAETEEAETEEETADDTSKTLEEDTDDTEAEVVEGEDDAEPTEEEDDTSDSDAAASGDEESD</sequence>
<name>U2XM92_9PROT</name>
<dbReference type="AlphaFoldDB" id="U2XM92"/>
<comment type="caution">
    <text evidence="2">The sequence shown here is derived from an EMBL/GenBank/DDBJ whole genome shotgun (WGS) entry which is preliminary data.</text>
</comment>
<dbReference type="Proteomes" id="UP000016762">
    <property type="component" value="Unassembled WGS sequence"/>
</dbReference>
<feature type="compositionally biased region" description="Acidic residues" evidence="1">
    <location>
        <begin position="167"/>
        <end position="191"/>
    </location>
</feature>
<keyword evidence="3" id="KW-1185">Reference proteome</keyword>
<dbReference type="EMBL" id="AWXE01000004">
    <property type="protein sequence ID" value="ERL46232.1"/>
    <property type="molecule type" value="Genomic_DNA"/>
</dbReference>
<protein>
    <submittedName>
        <fullName evidence="2">Peroxiredoxin 5 atypical 2-Cys peroxiredoxin protein</fullName>
        <ecNumber evidence="2">1.11.1.15</ecNumber>
    </submittedName>
</protein>
<keyword evidence="2" id="KW-0575">Peroxidase</keyword>
<dbReference type="eggNOG" id="ENOG5033I98">
    <property type="taxonomic scope" value="Bacteria"/>
</dbReference>
<dbReference type="RefSeq" id="WP_021777211.1">
    <property type="nucleotide sequence ID" value="NZ_AWXE01000004.1"/>
</dbReference>
<dbReference type="STRING" id="1397666.RS24_01230"/>
<feature type="region of interest" description="Disordered" evidence="1">
    <location>
        <begin position="155"/>
        <end position="238"/>
    </location>
</feature>